<feature type="transmembrane region" description="Helical" evidence="13">
    <location>
        <begin position="302"/>
        <end position="319"/>
    </location>
</feature>
<feature type="transmembrane region" description="Helical" evidence="13">
    <location>
        <begin position="191"/>
        <end position="209"/>
    </location>
</feature>
<keyword evidence="7 13" id="KW-0812">Transmembrane</keyword>
<sequence>MHKLCFGQFGLANQPATGLRHRSSRVAGPTALVARLARVSEDRANYPVQQFPSPCPLPVPASCLPSVYRLVGLRRPQSDSEAFFRRQGRKEAGKAAMALPAYVVEEAGYVGLLSDGEGRGLSKKIRHVRGRNARRMSSMSFRMKSGLSLSSTVSCELLRKLVLNVQEVLLGTKLVLLFPAVPLAIAGHCYGFGQAWVFALSLVGIVPLAERLSFLTEQIAFHTGPTVGGLLNATCGNATELIISIFALYKGNINLVKYSLVGSVLSNLLLVLGTSLFCGGIVNLGKEQFYDRKQVDANTGLLLLSALCHVLPLMFRYAVNYGEHDVITIPTLTLSRVGSIVMLVAYAAYIFFHLKTHHQLFEPQEENDDEGSASFEDEAIIGFASAFVWLVGATIVISVLSEYIVGTIEAASESWGLSVSFVSIIILPIVGNAAEHAGAVIFAVKNKLDITLGVSLGSATQISLFVVPYSVIVAWMMDIQMDLDFKLLETGSLVLSVLITSFALQDGTSHYLKGLILILAYVVIGACFFVLKSPAAGKPT</sequence>
<feature type="domain" description="Sodium/calcium exchanger membrane region" evidence="14">
    <location>
        <begin position="386"/>
        <end position="524"/>
    </location>
</feature>
<evidence type="ECO:0000256" key="5">
    <source>
        <dbReference type="ARBA" id="ARBA00022554"/>
    </source>
</evidence>
<evidence type="ECO:0000256" key="8">
    <source>
        <dbReference type="ARBA" id="ARBA00022837"/>
    </source>
</evidence>
<dbReference type="GO" id="GO:0009705">
    <property type="term" value="C:plant-type vacuole membrane"/>
    <property type="evidence" value="ECO:0007669"/>
    <property type="project" value="TreeGrafter"/>
</dbReference>
<feature type="transmembrane region" description="Helical" evidence="13">
    <location>
        <begin position="511"/>
        <end position="531"/>
    </location>
</feature>
<dbReference type="Pfam" id="PF01699">
    <property type="entry name" value="Na_Ca_ex"/>
    <property type="match status" value="2"/>
</dbReference>
<dbReference type="PANTHER" id="PTHR31503:SF1">
    <property type="entry name" value="VACUOLAR CATION_PROTON EXCHANGER 3"/>
    <property type="match status" value="1"/>
</dbReference>
<dbReference type="NCBIfam" id="TIGR00846">
    <property type="entry name" value="caca2"/>
    <property type="match status" value="1"/>
</dbReference>
<dbReference type="GO" id="GO:0015369">
    <property type="term" value="F:calcium:proton antiporter activity"/>
    <property type="evidence" value="ECO:0007669"/>
    <property type="project" value="UniProtKB-UniRule"/>
</dbReference>
<dbReference type="InterPro" id="IPR004837">
    <property type="entry name" value="NaCa_Exmemb"/>
</dbReference>
<dbReference type="InterPro" id="IPR044880">
    <property type="entry name" value="NCX_ion-bd_dom_sf"/>
</dbReference>
<keyword evidence="10 13" id="KW-0406">Ion transport</keyword>
<dbReference type="Gene3D" id="1.20.1420.30">
    <property type="entry name" value="NCX, central ion-binding region"/>
    <property type="match status" value="2"/>
</dbReference>
<evidence type="ECO:0000256" key="4">
    <source>
        <dbReference type="ARBA" id="ARBA00022449"/>
    </source>
</evidence>
<keyword evidence="16" id="KW-1185">Reference proteome</keyword>
<evidence type="ECO:0000256" key="9">
    <source>
        <dbReference type="ARBA" id="ARBA00022989"/>
    </source>
</evidence>
<dbReference type="OrthoDB" id="1699231at2759"/>
<dbReference type="PANTHER" id="PTHR31503">
    <property type="entry name" value="VACUOLAR CALCIUM ION TRANSPORTER"/>
    <property type="match status" value="1"/>
</dbReference>
<keyword evidence="5 13" id="KW-0926">Vacuole</keyword>
<comment type="similarity">
    <text evidence="2">Belongs to the Ca(2+):cation antiporter (CaCA) (TC 2.A.19) family. Cation/proton exchanger (CAX) subfamily.</text>
</comment>
<proteinExistence type="inferred from homology"/>
<evidence type="ECO:0000256" key="10">
    <source>
        <dbReference type="ARBA" id="ARBA00023065"/>
    </source>
</evidence>
<keyword evidence="4 13" id="KW-0050">Antiport</keyword>
<evidence type="ECO:0000256" key="11">
    <source>
        <dbReference type="ARBA" id="ARBA00023136"/>
    </source>
</evidence>
<feature type="transmembrane region" description="Helical" evidence="13">
    <location>
        <begin position="258"/>
        <end position="282"/>
    </location>
</feature>
<feature type="domain" description="Sodium/calcium exchanger membrane region" evidence="14">
    <location>
        <begin position="195"/>
        <end position="353"/>
    </location>
</feature>
<comment type="subcellular location">
    <subcellularLocation>
        <location evidence="1">Vacuole membrane</location>
        <topology evidence="1">Multi-pass membrane protein</topology>
    </subcellularLocation>
</comment>
<keyword evidence="3 13" id="KW-0813">Transport</keyword>
<feature type="transmembrane region" description="Helical" evidence="13">
    <location>
        <begin position="379"/>
        <end position="405"/>
    </location>
</feature>
<organism evidence="15 16">
    <name type="scientific">Apostasia shenzhenica</name>
    <dbReference type="NCBI Taxonomy" id="1088818"/>
    <lineage>
        <taxon>Eukaryota</taxon>
        <taxon>Viridiplantae</taxon>
        <taxon>Streptophyta</taxon>
        <taxon>Embryophyta</taxon>
        <taxon>Tracheophyta</taxon>
        <taxon>Spermatophyta</taxon>
        <taxon>Magnoliopsida</taxon>
        <taxon>Liliopsida</taxon>
        <taxon>Asparagales</taxon>
        <taxon>Orchidaceae</taxon>
        <taxon>Apostasioideae</taxon>
        <taxon>Apostasia</taxon>
    </lineage>
</organism>
<evidence type="ECO:0000256" key="13">
    <source>
        <dbReference type="RuleBase" id="RU365028"/>
    </source>
</evidence>
<keyword evidence="11 13" id="KW-0472">Membrane</keyword>
<name>A0A2I0AMJ3_9ASPA</name>
<evidence type="ECO:0000313" key="16">
    <source>
        <dbReference type="Proteomes" id="UP000236161"/>
    </source>
</evidence>
<evidence type="ECO:0000256" key="1">
    <source>
        <dbReference type="ARBA" id="ARBA00004128"/>
    </source>
</evidence>
<accession>A0A2I0AMJ3</accession>
<evidence type="ECO:0000256" key="7">
    <source>
        <dbReference type="ARBA" id="ARBA00022692"/>
    </source>
</evidence>
<comment type="function">
    <text evidence="12 13">Vacuolar cation/proton exchanger (CAX). Translocates Ca(2+) and other metal ions into vacuoles using the proton gradient formed by H(+)-ATPase and H(+)-pyrophosphatase.</text>
</comment>
<dbReference type="FunFam" id="1.20.1420.30:FF:000008">
    <property type="entry name" value="Vacuolar cation/proton exchanger"/>
    <property type="match status" value="1"/>
</dbReference>
<keyword evidence="6 13" id="KW-0109">Calcium transport</keyword>
<feature type="transmembrane region" description="Helical" evidence="13">
    <location>
        <begin position="417"/>
        <end position="444"/>
    </location>
</feature>
<dbReference type="NCBIfam" id="TIGR00378">
    <property type="entry name" value="cax"/>
    <property type="match status" value="1"/>
</dbReference>
<evidence type="ECO:0000256" key="3">
    <source>
        <dbReference type="ARBA" id="ARBA00022448"/>
    </source>
</evidence>
<dbReference type="InterPro" id="IPR004798">
    <property type="entry name" value="CAX-like"/>
</dbReference>
<keyword evidence="9 13" id="KW-1133">Transmembrane helix</keyword>
<keyword evidence="8 13" id="KW-0106">Calcium</keyword>
<evidence type="ECO:0000259" key="14">
    <source>
        <dbReference type="Pfam" id="PF01699"/>
    </source>
</evidence>
<gene>
    <name evidence="15" type="primary">CAX1a</name>
    <name evidence="15" type="ORF">AXF42_Ash002083</name>
</gene>
<evidence type="ECO:0000313" key="15">
    <source>
        <dbReference type="EMBL" id="PKA56780.1"/>
    </source>
</evidence>
<dbReference type="EMBL" id="KZ451969">
    <property type="protein sequence ID" value="PKA56780.1"/>
    <property type="molecule type" value="Genomic_DNA"/>
</dbReference>
<comment type="caution">
    <text evidence="13">Lacks conserved residue(s) required for the propagation of feature annotation.</text>
</comment>
<feature type="transmembrane region" description="Helical" evidence="13">
    <location>
        <begin position="450"/>
        <end position="475"/>
    </location>
</feature>
<evidence type="ECO:0000256" key="2">
    <source>
        <dbReference type="ARBA" id="ARBA00008248"/>
    </source>
</evidence>
<dbReference type="GO" id="GO:0006874">
    <property type="term" value="P:intracellular calcium ion homeostasis"/>
    <property type="evidence" value="ECO:0007669"/>
    <property type="project" value="TreeGrafter"/>
</dbReference>
<evidence type="ECO:0000256" key="12">
    <source>
        <dbReference type="ARBA" id="ARBA00025327"/>
    </source>
</evidence>
<feature type="transmembrane region" description="Helical" evidence="13">
    <location>
        <begin position="487"/>
        <end position="505"/>
    </location>
</feature>
<dbReference type="Proteomes" id="UP000236161">
    <property type="component" value="Unassembled WGS sequence"/>
</dbReference>
<protein>
    <recommendedName>
        <fullName evidence="13">Vacuolar cation/proton exchanger</fullName>
    </recommendedName>
</protein>
<evidence type="ECO:0000256" key="6">
    <source>
        <dbReference type="ARBA" id="ARBA00022568"/>
    </source>
</evidence>
<feature type="transmembrane region" description="Helical" evidence="13">
    <location>
        <begin position="331"/>
        <end position="352"/>
    </location>
</feature>
<dbReference type="InterPro" id="IPR004713">
    <property type="entry name" value="CaH_exchang"/>
</dbReference>
<dbReference type="AlphaFoldDB" id="A0A2I0AMJ3"/>
<reference evidence="15 16" key="1">
    <citation type="journal article" date="2017" name="Nature">
        <title>The Apostasia genome and the evolution of orchids.</title>
        <authorList>
            <person name="Zhang G.Q."/>
            <person name="Liu K.W."/>
            <person name="Li Z."/>
            <person name="Lohaus R."/>
            <person name="Hsiao Y.Y."/>
            <person name="Niu S.C."/>
            <person name="Wang J.Y."/>
            <person name="Lin Y.C."/>
            <person name="Xu Q."/>
            <person name="Chen L.J."/>
            <person name="Yoshida K."/>
            <person name="Fujiwara S."/>
            <person name="Wang Z.W."/>
            <person name="Zhang Y.Q."/>
            <person name="Mitsuda N."/>
            <person name="Wang M."/>
            <person name="Liu G.H."/>
            <person name="Pecoraro L."/>
            <person name="Huang H.X."/>
            <person name="Xiao X.J."/>
            <person name="Lin M."/>
            <person name="Wu X.Y."/>
            <person name="Wu W.L."/>
            <person name="Chen Y.Y."/>
            <person name="Chang S.B."/>
            <person name="Sakamoto S."/>
            <person name="Ohme-Takagi M."/>
            <person name="Yagi M."/>
            <person name="Zeng S.J."/>
            <person name="Shen C.Y."/>
            <person name="Yeh C.M."/>
            <person name="Luo Y.B."/>
            <person name="Tsai W.C."/>
            <person name="Van de Peer Y."/>
            <person name="Liu Z.J."/>
        </authorList>
    </citation>
    <scope>NUCLEOTIDE SEQUENCE [LARGE SCALE GENOMIC DNA]</scope>
    <source>
        <strain evidence="16">cv. Shenzhen</strain>
        <tissue evidence="15">Stem</tissue>
    </source>
</reference>